<name>A0A432V194_9HYPH</name>
<dbReference type="Proteomes" id="UP000281647">
    <property type="component" value="Unassembled WGS sequence"/>
</dbReference>
<comment type="caution">
    <text evidence="1">The sequence shown here is derived from an EMBL/GenBank/DDBJ whole genome shotgun (WGS) entry which is preliminary data.</text>
</comment>
<dbReference type="EMBL" id="RKST01000026">
    <property type="protein sequence ID" value="RUM95984.1"/>
    <property type="molecule type" value="Genomic_DNA"/>
</dbReference>
<gene>
    <name evidence="1" type="ORF">EET67_20140</name>
</gene>
<proteinExistence type="predicted"/>
<dbReference type="OrthoDB" id="9812459at2"/>
<accession>A0A432V194</accession>
<sequence length="177" mass="20388">MLRPLRLHDEAAWVSLRSRSQRKQRDLQVMKEKTTWVLLADGARARIVRQIDLKDEEQVEDLVFEIDHKQLGEIMSDRPGRSFASEGTRRSALEYHSEPEKEQEARFAETLIAELEQRFLAHEFQRLAIVAEPRMLGVLRRKLSPTLQQTVVAQVAKDLTKVPRQELAAAIGQLGIK</sequence>
<evidence type="ECO:0000313" key="1">
    <source>
        <dbReference type="EMBL" id="RUM95984.1"/>
    </source>
</evidence>
<dbReference type="AlphaFoldDB" id="A0A432V194"/>
<dbReference type="Pfam" id="PF10116">
    <property type="entry name" value="Host_attach"/>
    <property type="match status" value="1"/>
</dbReference>
<reference evidence="1 2" key="1">
    <citation type="submission" date="2018-11" db="EMBL/GenBank/DDBJ databases">
        <title>Pseudaminobacter arsenicus sp. nov., an arsenic-resistant bacterium isolated from arsenic-rich aquifers.</title>
        <authorList>
            <person name="Mu Y."/>
        </authorList>
    </citation>
    <scope>NUCLEOTIDE SEQUENCE [LARGE SCALE GENOMIC DNA]</scope>
    <source>
        <strain evidence="1 2">CB3</strain>
    </source>
</reference>
<evidence type="ECO:0000313" key="2">
    <source>
        <dbReference type="Proteomes" id="UP000281647"/>
    </source>
</evidence>
<dbReference type="InterPro" id="IPR019291">
    <property type="entry name" value="Host_attachment_protein"/>
</dbReference>
<keyword evidence="2" id="KW-1185">Reference proteome</keyword>
<organism evidence="1 2">
    <name type="scientific">Borborobacter arsenicus</name>
    <dbReference type="NCBI Taxonomy" id="1851146"/>
    <lineage>
        <taxon>Bacteria</taxon>
        <taxon>Pseudomonadati</taxon>
        <taxon>Pseudomonadota</taxon>
        <taxon>Alphaproteobacteria</taxon>
        <taxon>Hyphomicrobiales</taxon>
        <taxon>Phyllobacteriaceae</taxon>
        <taxon>Borborobacter</taxon>
    </lineage>
</organism>
<protein>
    <submittedName>
        <fullName evidence="1">Host attachment protein</fullName>
    </submittedName>
</protein>